<reference evidence="5" key="2">
    <citation type="journal article" date="2007" name="Science">
        <title>Draft genome sequence of the sexually transmitted pathogen Trichomonas vaginalis.</title>
        <authorList>
            <person name="Carlton J.M."/>
            <person name="Hirt R.P."/>
            <person name="Silva J.C."/>
            <person name="Delcher A.L."/>
            <person name="Schatz M."/>
            <person name="Zhao Q."/>
            <person name="Wortman J.R."/>
            <person name="Bidwell S.L."/>
            <person name="Alsmark U.C.M."/>
            <person name="Besteiro S."/>
            <person name="Sicheritz-Ponten T."/>
            <person name="Noel C.J."/>
            <person name="Dacks J.B."/>
            <person name="Foster P.G."/>
            <person name="Simillion C."/>
            <person name="Van de Peer Y."/>
            <person name="Miranda-Saavedra D."/>
            <person name="Barton G.J."/>
            <person name="Westrop G.D."/>
            <person name="Mueller S."/>
            <person name="Dessi D."/>
            <person name="Fiori P.L."/>
            <person name="Ren Q."/>
            <person name="Paulsen I."/>
            <person name="Zhang H."/>
            <person name="Bastida-Corcuera F.D."/>
            <person name="Simoes-Barbosa A."/>
            <person name="Brown M.T."/>
            <person name="Hayes R.D."/>
            <person name="Mukherjee M."/>
            <person name="Okumura C.Y."/>
            <person name="Schneider R."/>
            <person name="Smith A.J."/>
            <person name="Vanacova S."/>
            <person name="Villalvazo M."/>
            <person name="Haas B.J."/>
            <person name="Pertea M."/>
            <person name="Feldblyum T.V."/>
            <person name="Utterback T.R."/>
            <person name="Shu C.L."/>
            <person name="Osoegawa K."/>
            <person name="de Jong P.J."/>
            <person name="Hrdy I."/>
            <person name="Horvathova L."/>
            <person name="Zubacova Z."/>
            <person name="Dolezal P."/>
            <person name="Malik S.B."/>
            <person name="Logsdon J.M. Jr."/>
            <person name="Henze K."/>
            <person name="Gupta A."/>
            <person name="Wang C.C."/>
            <person name="Dunne R.L."/>
            <person name="Upcroft J.A."/>
            <person name="Upcroft P."/>
            <person name="White O."/>
            <person name="Salzberg S.L."/>
            <person name="Tang P."/>
            <person name="Chiu C.-H."/>
            <person name="Lee Y.-S."/>
            <person name="Embley T.M."/>
            <person name="Coombs G.H."/>
            <person name="Mottram J.C."/>
            <person name="Tachezy J."/>
            <person name="Fraser-Liggett C.M."/>
            <person name="Johnson P.J."/>
        </authorList>
    </citation>
    <scope>NUCLEOTIDE SEQUENCE [LARGE SCALE GENOMIC DNA]</scope>
    <source>
        <strain evidence="5">G3</strain>
    </source>
</reference>
<gene>
    <name evidence="5" type="ORF">TVAG_077840</name>
</gene>
<dbReference type="STRING" id="5722.A2FGL8"/>
<dbReference type="SMART" id="SM00248">
    <property type="entry name" value="ANK"/>
    <property type="match status" value="7"/>
</dbReference>
<dbReference type="Pfam" id="PF12796">
    <property type="entry name" value="Ank_2"/>
    <property type="match status" value="2"/>
</dbReference>
<dbReference type="Proteomes" id="UP000001542">
    <property type="component" value="Unassembled WGS sequence"/>
</dbReference>
<keyword evidence="6" id="KW-1185">Reference proteome</keyword>
<keyword evidence="4" id="KW-0175">Coiled coil</keyword>
<dbReference type="InterPro" id="IPR036770">
    <property type="entry name" value="Ankyrin_rpt-contain_sf"/>
</dbReference>
<dbReference type="PRINTS" id="PR01415">
    <property type="entry name" value="ANKYRIN"/>
</dbReference>
<dbReference type="SMR" id="A2FGL8"/>
<protein>
    <submittedName>
        <fullName evidence="5">Ankyrin repeat protein, putative</fullName>
    </submittedName>
</protein>
<dbReference type="VEuPathDB" id="TrichDB:TVAGG3_0216640"/>
<dbReference type="EMBL" id="DS113781">
    <property type="protein sequence ID" value="EAX95942.1"/>
    <property type="molecule type" value="Genomic_DNA"/>
</dbReference>
<dbReference type="eggNOG" id="KOG1082">
    <property type="taxonomic scope" value="Eukaryota"/>
</dbReference>
<sequence>MSRGLTQDFEYTAAHIMEYIEDDRFFDIFEPNDIAKIFKLAKLTLSEFNIVLDKVSRTGNANILFPYVLNTNVSVDTFQEVISILSSVKKYAHYKFLNGIIDNLLQTERYLSYNSKKIDQLQSDLHVTTNEKQKFEKEIQSLRSKLECNEKEIANLNEENRKLGQNFESKEILSKIAEFKNGDGNRAFGDIYHFLDDLAQKGYQKMMSKACEEGLWEENMYINESGTILHEAARNGNLRLVKSLIDCGCDKETKKNHYNGNTPLIEAANNGHLDVVKYLISVGANKDATSQAKWTPLMRASYNGHLEVVKYLISVGANKDAKDGSGENALYYAAENGQFEMVKYLVSIGADINAKNILGETAVRGAVVINDLEILKYLISVGADKETKDDNGKTLLIIASEYGHLEIVKYLVSIGANKEAKDDRGRTPLICASKENRRKIVDYLISVGADEDAKDNDGKTALYYLSEEYQQKRVSTTPIGKGPRMSPRQIMGRSFLNFLIP</sequence>
<keyword evidence="2 3" id="KW-0040">ANK repeat</keyword>
<dbReference type="SUPFAM" id="SSF48403">
    <property type="entry name" value="Ankyrin repeat"/>
    <property type="match status" value="1"/>
</dbReference>
<evidence type="ECO:0000256" key="1">
    <source>
        <dbReference type="ARBA" id="ARBA00022737"/>
    </source>
</evidence>
<dbReference type="AlphaFoldDB" id="A2FGL8"/>
<evidence type="ECO:0000256" key="4">
    <source>
        <dbReference type="SAM" id="Coils"/>
    </source>
</evidence>
<dbReference type="PANTHER" id="PTHR24188">
    <property type="entry name" value="ANKYRIN REPEAT PROTEIN"/>
    <property type="match status" value="1"/>
</dbReference>
<proteinExistence type="predicted"/>
<feature type="repeat" description="ANK" evidence="3">
    <location>
        <begin position="358"/>
        <end position="390"/>
    </location>
</feature>
<dbReference type="OrthoDB" id="4772757at2759"/>
<dbReference type="InterPro" id="IPR002110">
    <property type="entry name" value="Ankyrin_rpt"/>
</dbReference>
<evidence type="ECO:0000256" key="2">
    <source>
        <dbReference type="ARBA" id="ARBA00023043"/>
    </source>
</evidence>
<dbReference type="OMA" id="ENGQFEM"/>
<evidence type="ECO:0000313" key="5">
    <source>
        <dbReference type="EMBL" id="EAX95942.1"/>
    </source>
</evidence>
<organism evidence="5 6">
    <name type="scientific">Trichomonas vaginalis (strain ATCC PRA-98 / G3)</name>
    <dbReference type="NCBI Taxonomy" id="412133"/>
    <lineage>
        <taxon>Eukaryota</taxon>
        <taxon>Metamonada</taxon>
        <taxon>Parabasalia</taxon>
        <taxon>Trichomonadida</taxon>
        <taxon>Trichomonadidae</taxon>
        <taxon>Trichomonas</taxon>
    </lineage>
</organism>
<feature type="repeat" description="ANK" evidence="3">
    <location>
        <begin position="325"/>
        <end position="357"/>
    </location>
</feature>
<reference evidence="5" key="1">
    <citation type="submission" date="2006-10" db="EMBL/GenBank/DDBJ databases">
        <authorList>
            <person name="Amadeo P."/>
            <person name="Zhao Q."/>
            <person name="Wortman J."/>
            <person name="Fraser-Liggett C."/>
            <person name="Carlton J."/>
        </authorList>
    </citation>
    <scope>NUCLEOTIDE SEQUENCE</scope>
    <source>
        <strain evidence="5">G3</strain>
    </source>
</reference>
<feature type="repeat" description="ANK" evidence="3">
    <location>
        <begin position="424"/>
        <end position="456"/>
    </location>
</feature>
<evidence type="ECO:0000256" key="3">
    <source>
        <dbReference type="PROSITE-ProRule" id="PRU00023"/>
    </source>
</evidence>
<feature type="repeat" description="ANK" evidence="3">
    <location>
        <begin position="259"/>
        <end position="291"/>
    </location>
</feature>
<dbReference type="Pfam" id="PF00023">
    <property type="entry name" value="Ank"/>
    <property type="match status" value="1"/>
</dbReference>
<dbReference type="PROSITE" id="PS50297">
    <property type="entry name" value="ANK_REP_REGION"/>
    <property type="match status" value="7"/>
</dbReference>
<feature type="repeat" description="ANK" evidence="3">
    <location>
        <begin position="292"/>
        <end position="324"/>
    </location>
</feature>
<dbReference type="InParanoid" id="A2FGL8"/>
<accession>A2FGL8</accession>
<dbReference type="VEuPathDB" id="TrichDB:TVAG_077840"/>
<feature type="repeat" description="ANK" evidence="3">
    <location>
        <begin position="391"/>
        <end position="423"/>
    </location>
</feature>
<dbReference type="PROSITE" id="PS50088">
    <property type="entry name" value="ANK_REPEAT"/>
    <property type="match status" value="7"/>
</dbReference>
<name>A2FGL8_TRIV3</name>
<evidence type="ECO:0000313" key="6">
    <source>
        <dbReference type="Proteomes" id="UP000001542"/>
    </source>
</evidence>
<dbReference type="PANTHER" id="PTHR24188:SF29">
    <property type="entry name" value="GH09064P"/>
    <property type="match status" value="1"/>
</dbReference>
<keyword evidence="1" id="KW-0677">Repeat</keyword>
<feature type="coiled-coil region" evidence="4">
    <location>
        <begin position="118"/>
        <end position="173"/>
    </location>
</feature>
<feature type="repeat" description="ANK" evidence="3">
    <location>
        <begin position="224"/>
        <end position="256"/>
    </location>
</feature>
<dbReference type="Gene3D" id="1.25.40.20">
    <property type="entry name" value="Ankyrin repeat-containing domain"/>
    <property type="match status" value="2"/>
</dbReference>